<feature type="compositionally biased region" description="Basic and acidic residues" evidence="1">
    <location>
        <begin position="1"/>
        <end position="15"/>
    </location>
</feature>
<proteinExistence type="predicted"/>
<organism evidence="3">
    <name type="scientific">marine metagenome</name>
    <dbReference type="NCBI Taxonomy" id="408172"/>
    <lineage>
        <taxon>unclassified sequences</taxon>
        <taxon>metagenomes</taxon>
        <taxon>ecological metagenomes</taxon>
    </lineage>
</organism>
<dbReference type="Pfam" id="PF16778">
    <property type="entry name" value="Phage_tail_APC"/>
    <property type="match status" value="1"/>
</dbReference>
<feature type="domain" description="Phage tail assembly chaperone-like" evidence="2">
    <location>
        <begin position="5"/>
        <end position="47"/>
    </location>
</feature>
<reference evidence="3" key="1">
    <citation type="submission" date="2018-05" db="EMBL/GenBank/DDBJ databases">
        <authorList>
            <person name="Lanie J.A."/>
            <person name="Ng W.-L."/>
            <person name="Kazmierczak K.M."/>
            <person name="Andrzejewski T.M."/>
            <person name="Davidsen T.M."/>
            <person name="Wayne K.J."/>
            <person name="Tettelin H."/>
            <person name="Glass J.I."/>
            <person name="Rusch D."/>
            <person name="Podicherti R."/>
            <person name="Tsui H.-C.T."/>
            <person name="Winkler M.E."/>
        </authorList>
    </citation>
    <scope>NUCLEOTIDE SEQUENCE</scope>
</reference>
<sequence length="54" mass="6517">MPPKEWRDQELKETDWIAQTPDHPQRDAYLTYRTKLRDWPSTEDFPDTRPTLGS</sequence>
<dbReference type="AlphaFoldDB" id="A0A381WAI4"/>
<gene>
    <name evidence="3" type="ORF">METZ01_LOCUS102349</name>
</gene>
<feature type="region of interest" description="Disordered" evidence="1">
    <location>
        <begin position="1"/>
        <end position="22"/>
    </location>
</feature>
<protein>
    <recommendedName>
        <fullName evidence="2">Phage tail assembly chaperone-like domain-containing protein</fullName>
    </recommendedName>
</protein>
<accession>A0A381WAI4</accession>
<evidence type="ECO:0000256" key="1">
    <source>
        <dbReference type="SAM" id="MobiDB-lite"/>
    </source>
</evidence>
<name>A0A381WAI4_9ZZZZ</name>
<dbReference type="Gene3D" id="6.10.140.1310">
    <property type="match status" value="1"/>
</dbReference>
<dbReference type="EMBL" id="UINC01011187">
    <property type="protein sequence ID" value="SVA49495.1"/>
    <property type="molecule type" value="Genomic_DNA"/>
</dbReference>
<dbReference type="InterPro" id="IPR031893">
    <property type="entry name" value="Phage_tail_APC"/>
</dbReference>
<evidence type="ECO:0000259" key="2">
    <source>
        <dbReference type="Pfam" id="PF16778"/>
    </source>
</evidence>
<evidence type="ECO:0000313" key="3">
    <source>
        <dbReference type="EMBL" id="SVA49495.1"/>
    </source>
</evidence>